<protein>
    <submittedName>
        <fullName evidence="2">Uncharacterized protein</fullName>
    </submittedName>
</protein>
<reference evidence="2 3" key="1">
    <citation type="submission" date="2019-05" db="EMBL/GenBank/DDBJ databases">
        <title>Another draft genome of Portunus trituberculatus and its Hox gene families provides insights of decapod evolution.</title>
        <authorList>
            <person name="Jeong J.-H."/>
            <person name="Song I."/>
            <person name="Kim S."/>
            <person name="Choi T."/>
            <person name="Kim D."/>
            <person name="Ryu S."/>
            <person name="Kim W."/>
        </authorList>
    </citation>
    <scope>NUCLEOTIDE SEQUENCE [LARGE SCALE GENOMIC DNA]</scope>
    <source>
        <tissue evidence="2">Muscle</tissue>
    </source>
</reference>
<dbReference type="EMBL" id="VSRR010050729">
    <property type="protein sequence ID" value="MPC79287.1"/>
    <property type="molecule type" value="Genomic_DNA"/>
</dbReference>
<proteinExistence type="predicted"/>
<feature type="compositionally biased region" description="Basic and acidic residues" evidence="1">
    <location>
        <begin position="1"/>
        <end position="10"/>
    </location>
</feature>
<comment type="caution">
    <text evidence="2">The sequence shown here is derived from an EMBL/GenBank/DDBJ whole genome shotgun (WGS) entry which is preliminary data.</text>
</comment>
<feature type="region of interest" description="Disordered" evidence="1">
    <location>
        <begin position="1"/>
        <end position="36"/>
    </location>
</feature>
<evidence type="ECO:0000256" key="1">
    <source>
        <dbReference type="SAM" id="MobiDB-lite"/>
    </source>
</evidence>
<dbReference type="Proteomes" id="UP000324222">
    <property type="component" value="Unassembled WGS sequence"/>
</dbReference>
<evidence type="ECO:0000313" key="3">
    <source>
        <dbReference type="Proteomes" id="UP000324222"/>
    </source>
</evidence>
<organism evidence="2 3">
    <name type="scientific">Portunus trituberculatus</name>
    <name type="common">Swimming crab</name>
    <name type="synonym">Neptunus trituberculatus</name>
    <dbReference type="NCBI Taxonomy" id="210409"/>
    <lineage>
        <taxon>Eukaryota</taxon>
        <taxon>Metazoa</taxon>
        <taxon>Ecdysozoa</taxon>
        <taxon>Arthropoda</taxon>
        <taxon>Crustacea</taxon>
        <taxon>Multicrustacea</taxon>
        <taxon>Malacostraca</taxon>
        <taxon>Eumalacostraca</taxon>
        <taxon>Eucarida</taxon>
        <taxon>Decapoda</taxon>
        <taxon>Pleocyemata</taxon>
        <taxon>Brachyura</taxon>
        <taxon>Eubrachyura</taxon>
        <taxon>Portunoidea</taxon>
        <taxon>Portunidae</taxon>
        <taxon>Portuninae</taxon>
        <taxon>Portunus</taxon>
    </lineage>
</organism>
<feature type="compositionally biased region" description="Pro residues" evidence="1">
    <location>
        <begin position="11"/>
        <end position="35"/>
    </location>
</feature>
<sequence length="77" mass="8670">MRLVYRERRPLPPLPPPPPLPPSLSPPPPLSPPPSLLRKLTTHDCFFRVLGEPRKSMWVIKIVKSLAIDLKTSTDPS</sequence>
<keyword evidence="3" id="KW-1185">Reference proteome</keyword>
<name>A0A5B7ICM5_PORTR</name>
<dbReference type="AlphaFoldDB" id="A0A5B7ICM5"/>
<gene>
    <name evidence="2" type="ORF">E2C01_073805</name>
</gene>
<evidence type="ECO:0000313" key="2">
    <source>
        <dbReference type="EMBL" id="MPC79287.1"/>
    </source>
</evidence>
<accession>A0A5B7ICM5</accession>